<name>A0AAE3GCH2_9PSEU</name>
<dbReference type="RefSeq" id="WP_253768703.1">
    <property type="nucleotide sequence ID" value="NZ_JAMTCK010000003.1"/>
</dbReference>
<keyword evidence="4" id="KW-0547">Nucleotide-binding</keyword>
<dbReference type="PANTHER" id="PTHR34185:SF3">
    <property type="entry name" value="DNA INTEGRITY SCANNING PROTEIN DISA"/>
    <property type="match status" value="1"/>
</dbReference>
<organism evidence="7 8">
    <name type="scientific">Goodfellowiella coeruleoviolacea</name>
    <dbReference type="NCBI Taxonomy" id="334858"/>
    <lineage>
        <taxon>Bacteria</taxon>
        <taxon>Bacillati</taxon>
        <taxon>Actinomycetota</taxon>
        <taxon>Actinomycetes</taxon>
        <taxon>Pseudonocardiales</taxon>
        <taxon>Pseudonocardiaceae</taxon>
        <taxon>Goodfellowiella</taxon>
    </lineage>
</organism>
<dbReference type="Pfam" id="PF13424">
    <property type="entry name" value="TPR_12"/>
    <property type="match status" value="2"/>
</dbReference>
<evidence type="ECO:0000256" key="5">
    <source>
        <dbReference type="ARBA" id="ARBA00022840"/>
    </source>
</evidence>
<accession>A0AAE3GCH2</accession>
<evidence type="ECO:0000256" key="4">
    <source>
        <dbReference type="ARBA" id="ARBA00022741"/>
    </source>
</evidence>
<evidence type="ECO:0000259" key="6">
    <source>
        <dbReference type="PROSITE" id="PS51794"/>
    </source>
</evidence>
<dbReference type="GO" id="GO:0106408">
    <property type="term" value="F:diadenylate cyclase activity"/>
    <property type="evidence" value="ECO:0007669"/>
    <property type="project" value="UniProtKB-EC"/>
</dbReference>
<evidence type="ECO:0000256" key="2">
    <source>
        <dbReference type="ARBA" id="ARBA00022679"/>
    </source>
</evidence>
<keyword evidence="2" id="KW-0808">Transferase</keyword>
<dbReference type="InterPro" id="IPR036888">
    <property type="entry name" value="DNA_integrity_DisA_N_sf"/>
</dbReference>
<comment type="caution">
    <text evidence="7">The sequence shown here is derived from an EMBL/GenBank/DDBJ whole genome shotgun (WGS) entry which is preliminary data.</text>
</comment>
<dbReference type="InterPro" id="IPR003390">
    <property type="entry name" value="DNA_integrity_scan_DisA_N"/>
</dbReference>
<dbReference type="InterPro" id="IPR019734">
    <property type="entry name" value="TPR_rpt"/>
</dbReference>
<dbReference type="Gene3D" id="3.40.1700.10">
    <property type="entry name" value="DNA integrity scanning protein, DisA, N-terminal domain"/>
    <property type="match status" value="1"/>
</dbReference>
<gene>
    <name evidence="7" type="ORF">LX83_001567</name>
</gene>
<keyword evidence="3" id="KW-0548">Nucleotidyltransferase</keyword>
<dbReference type="SUPFAM" id="SSF143597">
    <property type="entry name" value="YojJ-like"/>
    <property type="match status" value="1"/>
</dbReference>
<reference evidence="7" key="1">
    <citation type="submission" date="2022-06" db="EMBL/GenBank/DDBJ databases">
        <title>Genomic Encyclopedia of Archaeal and Bacterial Type Strains, Phase II (KMG-II): from individual species to whole genera.</title>
        <authorList>
            <person name="Goeker M."/>
        </authorList>
    </citation>
    <scope>NUCLEOTIDE SEQUENCE</scope>
    <source>
        <strain evidence="7">DSM 43935</strain>
    </source>
</reference>
<dbReference type="AlphaFoldDB" id="A0AAE3GCH2"/>
<dbReference type="GO" id="GO:0004016">
    <property type="term" value="F:adenylate cyclase activity"/>
    <property type="evidence" value="ECO:0007669"/>
    <property type="project" value="TreeGrafter"/>
</dbReference>
<dbReference type="SUPFAM" id="SSF48452">
    <property type="entry name" value="TPR-like"/>
    <property type="match status" value="1"/>
</dbReference>
<sequence length="574" mass="62290">MSGSPLPLPVRAVLPDLALHTALRRGIDRVSRARTGGLFVLGCNDRVESICRGGYPVAAEVTEDSLNQLSKPDLAVVLADGLTTIVRINTELAPPVGTTVAGRGARHLTASRVAAFTGRPVVAVSEETGAITLFAGEHEYQLTERSVLVSKASLAVLALDTDVRELRGTASGQHTERRGGRAEELTEQAGQRVVELEDYLVELGREGIQVEYLLDRYCAELGIERAPAGPRQSQTAVPAVQAIARELDDWLHQGLLAADRVLSGRVSVAAPAAPHEPTKAFPRMSFDTDAAALRFCDDHLASLLAGINQAVEAAEHDRALRRCLALLEYFYRRKPWPQWIKVLNLVVLAARQLDDHAAEASVLTSLGVAHRESGQLEAAVDLLVEAERAWWAAADPVGRAEALNHLAYAHVDQGGRRNASTALHCGQKALELFERAENWLGVGKALNNLGVIQRRLGNLTEALDCGQHAMAVFDRIGHPRGYHWALANVGNVHRDAGRHRDAIDCYQRALAWRVRTGDEYGTAITRADLAAALRASGDHVGAAQQWQLAWEVFDRLGDPRADIVRDQLARTTPG</sequence>
<dbReference type="Pfam" id="PF02457">
    <property type="entry name" value="DAC"/>
    <property type="match status" value="1"/>
</dbReference>
<dbReference type="GO" id="GO:0005524">
    <property type="term" value="F:ATP binding"/>
    <property type="evidence" value="ECO:0007669"/>
    <property type="project" value="UniProtKB-KW"/>
</dbReference>
<dbReference type="Gene3D" id="1.25.40.10">
    <property type="entry name" value="Tetratricopeptide repeat domain"/>
    <property type="match status" value="1"/>
</dbReference>
<dbReference type="InterPro" id="IPR050338">
    <property type="entry name" value="DisA"/>
</dbReference>
<keyword evidence="8" id="KW-1185">Reference proteome</keyword>
<evidence type="ECO:0000313" key="7">
    <source>
        <dbReference type="EMBL" id="MCP2164727.1"/>
    </source>
</evidence>
<keyword evidence="5" id="KW-0067">ATP-binding</keyword>
<evidence type="ECO:0000256" key="1">
    <source>
        <dbReference type="ARBA" id="ARBA00000877"/>
    </source>
</evidence>
<dbReference type="InterPro" id="IPR011990">
    <property type="entry name" value="TPR-like_helical_dom_sf"/>
</dbReference>
<dbReference type="EMBL" id="JAMTCK010000003">
    <property type="protein sequence ID" value="MCP2164727.1"/>
    <property type="molecule type" value="Genomic_DNA"/>
</dbReference>
<evidence type="ECO:0000256" key="3">
    <source>
        <dbReference type="ARBA" id="ARBA00022695"/>
    </source>
</evidence>
<comment type="catalytic activity">
    <reaction evidence="1">
        <text>2 ATP = 3',3'-c-di-AMP + 2 diphosphate</text>
        <dbReference type="Rhea" id="RHEA:35655"/>
        <dbReference type="ChEBI" id="CHEBI:30616"/>
        <dbReference type="ChEBI" id="CHEBI:33019"/>
        <dbReference type="ChEBI" id="CHEBI:71500"/>
        <dbReference type="EC" id="2.7.7.85"/>
    </reaction>
</comment>
<protein>
    <submittedName>
        <fullName evidence="7">Tetratricopeptide repeat-containing protein</fullName>
    </submittedName>
</protein>
<dbReference type="Proteomes" id="UP001206128">
    <property type="component" value="Unassembled WGS sequence"/>
</dbReference>
<feature type="domain" description="DAC" evidence="6">
    <location>
        <begin position="7"/>
        <end position="145"/>
    </location>
</feature>
<dbReference type="PANTHER" id="PTHR34185">
    <property type="entry name" value="DIADENYLATE CYCLASE"/>
    <property type="match status" value="1"/>
</dbReference>
<evidence type="ECO:0000313" key="8">
    <source>
        <dbReference type="Proteomes" id="UP001206128"/>
    </source>
</evidence>
<proteinExistence type="predicted"/>
<dbReference type="PROSITE" id="PS51794">
    <property type="entry name" value="DAC"/>
    <property type="match status" value="1"/>
</dbReference>
<dbReference type="SMART" id="SM00028">
    <property type="entry name" value="TPR"/>
    <property type="match status" value="3"/>
</dbReference>